<organism evidence="1">
    <name type="scientific">Anguilla anguilla</name>
    <name type="common">European freshwater eel</name>
    <name type="synonym">Muraena anguilla</name>
    <dbReference type="NCBI Taxonomy" id="7936"/>
    <lineage>
        <taxon>Eukaryota</taxon>
        <taxon>Metazoa</taxon>
        <taxon>Chordata</taxon>
        <taxon>Craniata</taxon>
        <taxon>Vertebrata</taxon>
        <taxon>Euteleostomi</taxon>
        <taxon>Actinopterygii</taxon>
        <taxon>Neopterygii</taxon>
        <taxon>Teleostei</taxon>
        <taxon>Anguilliformes</taxon>
        <taxon>Anguillidae</taxon>
        <taxon>Anguilla</taxon>
    </lineage>
</organism>
<evidence type="ECO:0000313" key="1">
    <source>
        <dbReference type="EMBL" id="JAH69991.1"/>
    </source>
</evidence>
<reference evidence="1" key="1">
    <citation type="submission" date="2014-11" db="EMBL/GenBank/DDBJ databases">
        <authorList>
            <person name="Amaro Gonzalez C."/>
        </authorList>
    </citation>
    <scope>NUCLEOTIDE SEQUENCE</scope>
</reference>
<sequence length="28" mass="3459">MMESCCTAFVYFRKYQTEDVKVHSKLKW</sequence>
<dbReference type="AlphaFoldDB" id="A0A0E9UW72"/>
<reference evidence="1" key="2">
    <citation type="journal article" date="2015" name="Fish Shellfish Immunol.">
        <title>Early steps in the European eel (Anguilla anguilla)-Vibrio vulnificus interaction in the gills: Role of the RtxA13 toxin.</title>
        <authorList>
            <person name="Callol A."/>
            <person name="Pajuelo D."/>
            <person name="Ebbesson L."/>
            <person name="Teles M."/>
            <person name="MacKenzie S."/>
            <person name="Amaro C."/>
        </authorList>
    </citation>
    <scope>NUCLEOTIDE SEQUENCE</scope>
</reference>
<protein>
    <submittedName>
        <fullName evidence="1">Uncharacterized protein</fullName>
    </submittedName>
</protein>
<proteinExistence type="predicted"/>
<name>A0A0E9UW72_ANGAN</name>
<dbReference type="EMBL" id="GBXM01038586">
    <property type="protein sequence ID" value="JAH69991.1"/>
    <property type="molecule type" value="Transcribed_RNA"/>
</dbReference>
<accession>A0A0E9UW72</accession>